<keyword evidence="3" id="KW-1185">Reference proteome</keyword>
<accession>A0ABS7KB03</accession>
<comment type="caution">
    <text evidence="2">The sequence shown here is derived from an EMBL/GenBank/DDBJ whole genome shotgun (WGS) entry which is preliminary data.</text>
</comment>
<sequence length="890" mass="104043">MSGNVSVLTYENPYTFAQKPEFQPYINCPQICATQSLKYGVKEGIGLKNVTSAGEIVDLFYPNWNLSENRFIQYAQLSDILRNWNDPRHPKVIRSFKRNKLNLLITMRNFTEIGLTPFDLRPYTTKVEEDLFCDVWETLLPYFADDMTRAKGKIMTLEQVRAVFQKAEVPMVNDTVVLHGFYYISPVQHYLFTKWKELGIKLVFLNLYHGDYPSVFSFLEENFSETYGWARKEDWKMMRDEEAFNGLHFASRFQGNPGVPLNREGISEKPYEYMVEFVDDIKEDVHYVSPNRDELKERIREFRPNSFLKERHFLAYPIGQYLLHLHSVWNEDEQDYLLTDKILLESFASGWLESEGENARDYTAHLKSVLPYFSNCRTADEWLNQFETLMDAKRSSIQAFKKYSLKRNDFMEAVRVSPVLRFSYFSVPMRALKKMQFFLQKLVDNAKWLVDIKEERIQIKTHFQRIQQLLEDSNLKSSLANEMERKLVDQLEELLTQPIHDDQRYHVGDLSDAIIVFLRTGLEDPNQNELGSLDFPPSEPGEEGEKAEEDNGNAKQLHLFKMADLDGLILREDLKELHLCGMDEQHFPETSTPMPWPLSFELITNLHNNSADMYVFRKRHSLAFSRYLFYVALCSKQQIRLSWVKNWNEYENLDPSIYIQVLDLKNDGQESAGQYQYIEPTATPEDVEISTVQKRLATLPQEEFAEMSICKKRFSYSTLVDGFSSFHSHFHQGFLIGNLVKIYASIGKTKTEIIEMLETMFPYQTEISLRTIVDQNMNEDYVAGMRKYGLDKRRKYNGIDYPESMLYFQFLTHRGAFQNERWQGAFSPQSGVRRQKAELIQQMANQKGVLAEATPSEFCKLCPHEAYCEEAYYAVDISKKGFDDHDAAGV</sequence>
<proteinExistence type="predicted"/>
<evidence type="ECO:0000256" key="1">
    <source>
        <dbReference type="SAM" id="MobiDB-lite"/>
    </source>
</evidence>
<evidence type="ECO:0000313" key="3">
    <source>
        <dbReference type="Proteomes" id="UP000769780"/>
    </source>
</evidence>
<name>A0ABS7KB03_9BACI</name>
<gene>
    <name evidence="2" type="ORF">H0185_22045</name>
</gene>
<dbReference type="Proteomes" id="UP000769780">
    <property type="component" value="Unassembled WGS sequence"/>
</dbReference>
<evidence type="ECO:0000313" key="2">
    <source>
        <dbReference type="EMBL" id="MBY0099454.1"/>
    </source>
</evidence>
<protein>
    <recommendedName>
        <fullName evidence="4">PD-(D/E)XK endonuclease-like domain-containing protein</fullName>
    </recommendedName>
</protein>
<feature type="region of interest" description="Disordered" evidence="1">
    <location>
        <begin position="527"/>
        <end position="551"/>
    </location>
</feature>
<dbReference type="EMBL" id="JACWFH010000036">
    <property type="protein sequence ID" value="MBY0099454.1"/>
    <property type="molecule type" value="Genomic_DNA"/>
</dbReference>
<dbReference type="RefSeq" id="WP_221875669.1">
    <property type="nucleotide sequence ID" value="NZ_JACWFH010000036.1"/>
</dbReference>
<evidence type="ECO:0008006" key="4">
    <source>
        <dbReference type="Google" id="ProtNLM"/>
    </source>
</evidence>
<reference evidence="2 3" key="1">
    <citation type="submission" date="2020-07" db="EMBL/GenBank/DDBJ databases">
        <title>Fungal Genomes of the International Space Station.</title>
        <authorList>
            <person name="Seuylemezian A."/>
            <person name="Singh N.K."/>
            <person name="Wood J."/>
            <person name="Venkateswaran K."/>
        </authorList>
    </citation>
    <scope>NUCLEOTIDE SEQUENCE [LARGE SCALE GENOMIC DNA]</scope>
    <source>
        <strain evidence="2 3">PL-B2</strain>
    </source>
</reference>
<feature type="compositionally biased region" description="Acidic residues" evidence="1">
    <location>
        <begin position="540"/>
        <end position="551"/>
    </location>
</feature>
<organism evidence="2 3">
    <name type="scientific">Mesobacillus maritimus</name>
    <dbReference type="NCBI Taxonomy" id="1643336"/>
    <lineage>
        <taxon>Bacteria</taxon>
        <taxon>Bacillati</taxon>
        <taxon>Bacillota</taxon>
        <taxon>Bacilli</taxon>
        <taxon>Bacillales</taxon>
        <taxon>Bacillaceae</taxon>
        <taxon>Mesobacillus</taxon>
    </lineage>
</organism>